<dbReference type="EMBL" id="JARBHA010000007">
    <property type="protein sequence ID" value="KAJ9697064.1"/>
    <property type="molecule type" value="Genomic_DNA"/>
</dbReference>
<feature type="region of interest" description="Disordered" evidence="2">
    <location>
        <begin position="1"/>
        <end position="51"/>
    </location>
</feature>
<dbReference type="Proteomes" id="UP001168098">
    <property type="component" value="Unassembled WGS sequence"/>
</dbReference>
<dbReference type="InterPro" id="IPR054722">
    <property type="entry name" value="PolX-like_BBD"/>
</dbReference>
<evidence type="ECO:0000259" key="4">
    <source>
        <dbReference type="Pfam" id="PF22936"/>
    </source>
</evidence>
<feature type="domain" description="GAG-pre-integrase" evidence="3">
    <location>
        <begin position="248"/>
        <end position="318"/>
    </location>
</feature>
<gene>
    <name evidence="5" type="ORF">PVL29_009015</name>
</gene>
<dbReference type="InterPro" id="IPR025724">
    <property type="entry name" value="GAG-pre-integrase_dom"/>
</dbReference>
<dbReference type="GO" id="GO:0008233">
    <property type="term" value="F:peptidase activity"/>
    <property type="evidence" value="ECO:0007669"/>
    <property type="project" value="UniProtKB-KW"/>
</dbReference>
<organism evidence="5 6">
    <name type="scientific">Vitis rotundifolia</name>
    <name type="common">Muscadine grape</name>
    <dbReference type="NCBI Taxonomy" id="103349"/>
    <lineage>
        <taxon>Eukaryota</taxon>
        <taxon>Viridiplantae</taxon>
        <taxon>Streptophyta</taxon>
        <taxon>Embryophyta</taxon>
        <taxon>Tracheophyta</taxon>
        <taxon>Spermatophyta</taxon>
        <taxon>Magnoliopsida</taxon>
        <taxon>eudicotyledons</taxon>
        <taxon>Gunneridae</taxon>
        <taxon>Pentapetalae</taxon>
        <taxon>rosids</taxon>
        <taxon>Vitales</taxon>
        <taxon>Vitaceae</taxon>
        <taxon>Viteae</taxon>
        <taxon>Vitis</taxon>
    </lineage>
</organism>
<keyword evidence="1" id="KW-0645">Protease</keyword>
<dbReference type="PANTHER" id="PTHR42648:SF22">
    <property type="entry name" value="REVERSE TRANSCRIPTASE TY1_COPIA-TYPE DOMAIN-CONTAINING PROTEIN"/>
    <property type="match status" value="1"/>
</dbReference>
<dbReference type="Pfam" id="PF22936">
    <property type="entry name" value="Pol_BBD"/>
    <property type="match status" value="1"/>
</dbReference>
<feature type="region of interest" description="Disordered" evidence="2">
    <location>
        <begin position="69"/>
        <end position="95"/>
    </location>
</feature>
<keyword evidence="6" id="KW-1185">Reference proteome</keyword>
<feature type="domain" description="Retrovirus-related Pol polyprotein from transposon TNT 1-94-like beta-barrel" evidence="4">
    <location>
        <begin position="157"/>
        <end position="232"/>
    </location>
</feature>
<dbReference type="GO" id="GO:0006508">
    <property type="term" value="P:proteolysis"/>
    <property type="evidence" value="ECO:0007669"/>
    <property type="project" value="UniProtKB-KW"/>
</dbReference>
<evidence type="ECO:0000256" key="1">
    <source>
        <dbReference type="ARBA" id="ARBA00022670"/>
    </source>
</evidence>
<sequence>MLDLSFGPEGSALLTHGPHGPHRPHAAARRGPHAAESSGPSPRQSKRTYCEHCKKSGHTKDTCWALHGKPANWKPKQPNKAHSHQASTETQADKTPTEIFQSTSSVGFNSDQLAKLYELFSNFQASGQSSTTLSSGSLAKKGTFFIVLSTMSQITPWIINSGTSAHMTNAHHLFSTYSPCAGNLKVKIAYGTLSPVADKGSIRISESITLNLVLHVPNLSCNLLSISQLTKKSNCSAKFLPSHCEREGLYYFDETDVLGQCPPTVYNYVSYPKDSELLLWHKRMGHHSFQYLKHLFPSLCSNKTLLDFQCEVCELAKHHQVSFPKSKYKPSIPFTQIHSDLWGPSRTPNRTHKKWFITSIDDHTRLC</sequence>
<comment type="caution">
    <text evidence="5">The sequence shown here is derived from an EMBL/GenBank/DDBJ whole genome shotgun (WGS) entry which is preliminary data.</text>
</comment>
<evidence type="ECO:0000259" key="3">
    <source>
        <dbReference type="Pfam" id="PF13976"/>
    </source>
</evidence>
<dbReference type="Pfam" id="PF13976">
    <property type="entry name" value="gag_pre-integrs"/>
    <property type="match status" value="1"/>
</dbReference>
<dbReference type="InterPro" id="IPR039537">
    <property type="entry name" value="Retrotran_Ty1/copia-like"/>
</dbReference>
<dbReference type="PANTHER" id="PTHR42648">
    <property type="entry name" value="TRANSPOSASE, PUTATIVE-RELATED"/>
    <property type="match status" value="1"/>
</dbReference>
<keyword evidence="1" id="KW-0378">Hydrolase</keyword>
<evidence type="ECO:0008006" key="7">
    <source>
        <dbReference type="Google" id="ProtNLM"/>
    </source>
</evidence>
<accession>A0AA38ZZC3</accession>
<proteinExistence type="predicted"/>
<evidence type="ECO:0000313" key="5">
    <source>
        <dbReference type="EMBL" id="KAJ9697064.1"/>
    </source>
</evidence>
<feature type="compositionally biased region" description="Basic residues" evidence="2">
    <location>
        <begin position="19"/>
        <end position="32"/>
    </location>
</feature>
<evidence type="ECO:0000256" key="2">
    <source>
        <dbReference type="SAM" id="MobiDB-lite"/>
    </source>
</evidence>
<protein>
    <recommendedName>
        <fullName evidence="7">GAG-pre-integrase domain-containing protein</fullName>
    </recommendedName>
</protein>
<dbReference type="AlphaFoldDB" id="A0AA38ZZC3"/>
<evidence type="ECO:0000313" key="6">
    <source>
        <dbReference type="Proteomes" id="UP001168098"/>
    </source>
</evidence>
<name>A0AA38ZZC3_VITRO</name>
<reference evidence="5 6" key="1">
    <citation type="journal article" date="2023" name="BMC Biotechnol.">
        <title>Vitis rotundifolia cv Carlos genome sequencing.</title>
        <authorList>
            <person name="Huff M."/>
            <person name="Hulse-Kemp A."/>
            <person name="Scheffler B."/>
            <person name="Youngblood R."/>
            <person name="Simpson S."/>
            <person name="Babiker E."/>
            <person name="Staton M."/>
        </authorList>
    </citation>
    <scope>NUCLEOTIDE SEQUENCE [LARGE SCALE GENOMIC DNA]</scope>
    <source>
        <tissue evidence="5">Leaf</tissue>
    </source>
</reference>